<dbReference type="SUPFAM" id="SSF48264">
    <property type="entry name" value="Cytochrome P450"/>
    <property type="match status" value="1"/>
</dbReference>
<dbReference type="Gene3D" id="1.10.630.10">
    <property type="entry name" value="Cytochrome P450"/>
    <property type="match status" value="1"/>
</dbReference>
<evidence type="ECO:0000256" key="1">
    <source>
        <dbReference type="ARBA" id="ARBA00001971"/>
    </source>
</evidence>
<feature type="binding site" description="axial binding residue" evidence="7">
    <location>
        <position position="456"/>
    </location>
    <ligand>
        <name>heme</name>
        <dbReference type="ChEBI" id="CHEBI:30413"/>
    </ligand>
    <ligandPart>
        <name>Fe</name>
        <dbReference type="ChEBI" id="CHEBI:18248"/>
    </ligandPart>
</feature>
<organism evidence="9 10">
    <name type="scientific">Coffea arabica</name>
    <name type="common">Arabian coffee</name>
    <dbReference type="NCBI Taxonomy" id="13443"/>
    <lineage>
        <taxon>Eukaryota</taxon>
        <taxon>Viridiplantae</taxon>
        <taxon>Streptophyta</taxon>
        <taxon>Embryophyta</taxon>
        <taxon>Tracheophyta</taxon>
        <taxon>Spermatophyta</taxon>
        <taxon>Magnoliopsida</taxon>
        <taxon>eudicotyledons</taxon>
        <taxon>Gunneridae</taxon>
        <taxon>Pentapetalae</taxon>
        <taxon>asterids</taxon>
        <taxon>lamiids</taxon>
        <taxon>Gentianales</taxon>
        <taxon>Rubiaceae</taxon>
        <taxon>Ixoroideae</taxon>
        <taxon>Gardenieae complex</taxon>
        <taxon>Bertiereae - Coffeeae clade</taxon>
        <taxon>Coffeeae</taxon>
        <taxon>Coffea</taxon>
    </lineage>
</organism>
<accession>A0A6P6VDR5</accession>
<dbReference type="InterPro" id="IPR036396">
    <property type="entry name" value="Cyt_P450_sf"/>
</dbReference>
<dbReference type="PANTHER" id="PTHR47955:SF15">
    <property type="entry name" value="CYTOCHROME P450 71A2-LIKE"/>
    <property type="match status" value="1"/>
</dbReference>
<comment type="similarity">
    <text evidence="2 8">Belongs to the cytochrome P450 family.</text>
</comment>
<dbReference type="PRINTS" id="PR00463">
    <property type="entry name" value="EP450I"/>
</dbReference>
<evidence type="ECO:0000256" key="8">
    <source>
        <dbReference type="RuleBase" id="RU000461"/>
    </source>
</evidence>
<protein>
    <submittedName>
        <fullName evidence="10">Norfluorocurarine oxidase-like</fullName>
    </submittedName>
</protein>
<dbReference type="GO" id="GO:0004497">
    <property type="term" value="F:monooxygenase activity"/>
    <property type="evidence" value="ECO:0007669"/>
    <property type="project" value="UniProtKB-KW"/>
</dbReference>
<dbReference type="OrthoDB" id="1470350at2759"/>
<name>A0A6P6VDR5_COFAR</name>
<sequence length="515" mass="58089">MLTYHMALINLDLSFFSIFSLLVFLLSLLKWFYAASKPQKKLPPSPPKLPIIGNLHQLGQFPHRSLQSLSRKYGPLMLLELGSKPMLVVSSSNAACQILKTHDLSFASRPKSGIPDKLFYGSKDIAFAPYGEYWRQLKSISMLHLLSNKRIQSFQHVREEETSLMIEKISRMCSSSAVNLSDMFLILTNDIICRVALGRKYSEEENGRKSMENLKVFGELLGIFDVGNYIPSLAWVNRFNGLDSKVKKTVKQIDGFLEGVIEEHMNKRKGKAESHSTAEARCQDFVDILIEINEEKTMGFALERDAMKAIILDVFGAGSDTTHSVMDWGMSELLKNPKVLHKLQAEVRDVTQGKPEITRADMEKMQYLKAVIKETMRLHTPVPLLGPKESNQDVKVMGYDVPKSTQVLVNAWAIARDPLLWENPEEFRPERFLGSSVDFHGLNFELIPFGAGRRVCPGINFAMSVTELALAKLVNKFNFTSPDGINPNELDMTESFGITVHRKFPLHAIATPYSC</sequence>
<dbReference type="PROSITE" id="PS00086">
    <property type="entry name" value="CYTOCHROME_P450"/>
    <property type="match status" value="1"/>
</dbReference>
<proteinExistence type="inferred from homology"/>
<gene>
    <name evidence="10" type="primary">LOC113720456</name>
</gene>
<dbReference type="GeneID" id="113720456"/>
<keyword evidence="6 7" id="KW-0408">Iron</keyword>
<dbReference type="GO" id="GO:0005506">
    <property type="term" value="F:iron ion binding"/>
    <property type="evidence" value="ECO:0007669"/>
    <property type="project" value="InterPro"/>
</dbReference>
<evidence type="ECO:0000256" key="2">
    <source>
        <dbReference type="ARBA" id="ARBA00010617"/>
    </source>
</evidence>
<reference evidence="9" key="1">
    <citation type="journal article" date="2025" name="Foods">
        <title>Unveiling the Microbial Signatures of Arabica Coffee Cherries: Insights into Ripeness Specific Diversity, Functional Traits, and Implications for Quality and Safety.</title>
        <authorList>
            <consortium name="RefSeq"/>
            <person name="Tenea G.N."/>
            <person name="Cifuentes V."/>
            <person name="Reyes P."/>
            <person name="Cevallos-Vallejos M."/>
        </authorList>
    </citation>
    <scope>NUCLEOTIDE SEQUENCE [LARGE SCALE GENOMIC DNA]</scope>
</reference>
<evidence type="ECO:0000256" key="5">
    <source>
        <dbReference type="ARBA" id="ARBA00023002"/>
    </source>
</evidence>
<evidence type="ECO:0000313" key="10">
    <source>
        <dbReference type="RefSeq" id="XP_027101104.2"/>
    </source>
</evidence>
<dbReference type="PANTHER" id="PTHR47955">
    <property type="entry name" value="CYTOCHROME P450 FAMILY 71 PROTEIN"/>
    <property type="match status" value="1"/>
</dbReference>
<evidence type="ECO:0000256" key="7">
    <source>
        <dbReference type="PIRSR" id="PIRSR602401-1"/>
    </source>
</evidence>
<dbReference type="GO" id="GO:0020037">
    <property type="term" value="F:heme binding"/>
    <property type="evidence" value="ECO:0007669"/>
    <property type="project" value="InterPro"/>
</dbReference>
<keyword evidence="8" id="KW-0503">Monooxygenase</keyword>
<evidence type="ECO:0000256" key="6">
    <source>
        <dbReference type="ARBA" id="ARBA00023004"/>
    </source>
</evidence>
<comment type="cofactor">
    <cofactor evidence="1 7">
        <name>heme</name>
        <dbReference type="ChEBI" id="CHEBI:30413"/>
    </cofactor>
</comment>
<keyword evidence="4 7" id="KW-0479">Metal-binding</keyword>
<evidence type="ECO:0000313" key="9">
    <source>
        <dbReference type="Proteomes" id="UP001652660"/>
    </source>
</evidence>
<evidence type="ECO:0000256" key="4">
    <source>
        <dbReference type="ARBA" id="ARBA00022723"/>
    </source>
</evidence>
<keyword evidence="3 7" id="KW-0349">Heme</keyword>
<dbReference type="RefSeq" id="XP_027101104.2">
    <property type="nucleotide sequence ID" value="XM_027245303.2"/>
</dbReference>
<reference evidence="10" key="2">
    <citation type="submission" date="2025-08" db="UniProtKB">
        <authorList>
            <consortium name="RefSeq"/>
        </authorList>
    </citation>
    <scope>IDENTIFICATION</scope>
    <source>
        <tissue evidence="10">Leaves</tissue>
    </source>
</reference>
<keyword evidence="5 8" id="KW-0560">Oxidoreductase</keyword>
<dbReference type="Proteomes" id="UP001652660">
    <property type="component" value="Chromosome 3e"/>
</dbReference>
<dbReference type="InterPro" id="IPR017972">
    <property type="entry name" value="Cyt_P450_CS"/>
</dbReference>
<keyword evidence="9" id="KW-1185">Reference proteome</keyword>
<dbReference type="InterPro" id="IPR002401">
    <property type="entry name" value="Cyt_P450_E_grp-I"/>
</dbReference>
<evidence type="ECO:0000256" key="3">
    <source>
        <dbReference type="ARBA" id="ARBA00022617"/>
    </source>
</evidence>
<dbReference type="InterPro" id="IPR001128">
    <property type="entry name" value="Cyt_P450"/>
</dbReference>
<dbReference type="Pfam" id="PF00067">
    <property type="entry name" value="p450"/>
    <property type="match status" value="1"/>
</dbReference>
<dbReference type="AlphaFoldDB" id="A0A6P6VDR5"/>
<dbReference type="GO" id="GO:0016705">
    <property type="term" value="F:oxidoreductase activity, acting on paired donors, with incorporation or reduction of molecular oxygen"/>
    <property type="evidence" value="ECO:0007669"/>
    <property type="project" value="InterPro"/>
</dbReference>
<dbReference type="CDD" id="cd11072">
    <property type="entry name" value="CYP71-like"/>
    <property type="match status" value="1"/>
</dbReference>
<dbReference type="PRINTS" id="PR00385">
    <property type="entry name" value="P450"/>
</dbReference>